<dbReference type="RefSeq" id="WP_155034878.1">
    <property type="nucleotide sequence ID" value="NZ_JAYMMG010000009.1"/>
</dbReference>
<evidence type="ECO:0000313" key="1">
    <source>
        <dbReference type="EMBL" id="MTH28898.1"/>
    </source>
</evidence>
<dbReference type="AlphaFoldDB" id="A0A7K1GJC8"/>
<organism evidence="1 2">
    <name type="scientific">Myroides pelagicus</name>
    <dbReference type="NCBI Taxonomy" id="270914"/>
    <lineage>
        <taxon>Bacteria</taxon>
        <taxon>Pseudomonadati</taxon>
        <taxon>Bacteroidota</taxon>
        <taxon>Flavobacteriia</taxon>
        <taxon>Flavobacteriales</taxon>
        <taxon>Flavobacteriaceae</taxon>
        <taxon>Myroides</taxon>
    </lineage>
</organism>
<accession>A0A7K1GJC8</accession>
<dbReference type="Pfam" id="PF14092">
    <property type="entry name" value="DUF4270"/>
    <property type="match status" value="1"/>
</dbReference>
<dbReference type="Proteomes" id="UP000488936">
    <property type="component" value="Unassembled WGS sequence"/>
</dbReference>
<name>A0A7K1GJC8_9FLAO</name>
<comment type="caution">
    <text evidence="1">The sequence shown here is derived from an EMBL/GenBank/DDBJ whole genome shotgun (WGS) entry which is preliminary data.</text>
</comment>
<sequence length="553" mass="61673">MNQKNIFKGLVLALGIVSLQACDTDFTETGSDIIGGGDFTIESHIVQDIKAYNQPYGPTDAARLPEVSIGSYKDGVYGNKSKSIALNFVTPTVIKDFDETIKVDSAYVYLPYYNTEVDKTENDVTTYKLKGRYGEGTFDLEVYQHSYLMTNDDPAGGPRKYYSNQQGLFENSPNGLSEVLNSKRTMEIDNKSIVIYQKDKDGNDQTGEDGKKVVKEKLVPGLWIDLNKDHFQNALVKFSNSEQFQNNFRGLYLKALPSANGKGTITLINPGQGYLRIAYSKEEKTTNEDGTETKKTVRGELKLPFVTYANPSLPNIALSQNILVNLESNEHKVEDLYPQQPNKETGDSKLFIKGGGEGGLAIIELFKENDYAELKQLREQAEKNGFLLNDAFLTVYTDETSMTDEINPDRLYLYNFDATSNVIDFITDSQGQKPIYGGAYEKGAEDSKREKNSYTFRIKGHIQALLKSKTISSPKLAIAVSNSYTSTLSYMNYKNLFVGGGQSFIIENTPKDITQIPSLPLTTPIGTVINGTTEEAGIKKMKLEIFYTKQKEL</sequence>
<gene>
    <name evidence="1" type="ORF">GJV77_03040</name>
</gene>
<dbReference type="InterPro" id="IPR025366">
    <property type="entry name" value="DUF4270"/>
</dbReference>
<evidence type="ECO:0000313" key="2">
    <source>
        <dbReference type="Proteomes" id="UP000488936"/>
    </source>
</evidence>
<protein>
    <submittedName>
        <fullName evidence="1">DUF4270 family protein</fullName>
    </submittedName>
</protein>
<reference evidence="1 2" key="1">
    <citation type="journal article" date="2006" name="Int. J. Syst. Evol. Microbiol.">
        <title>Myroides pelagicus sp. nov., isolated from seawater in Thailand.</title>
        <authorList>
            <person name="Yoon J."/>
            <person name="Maneerat S."/>
            <person name="Kawai F."/>
            <person name="Yokota A."/>
        </authorList>
    </citation>
    <scope>NUCLEOTIDE SEQUENCE [LARGE SCALE GENOMIC DNA]</scope>
    <source>
        <strain evidence="1 2">SM1T</strain>
    </source>
</reference>
<keyword evidence="2" id="KW-1185">Reference proteome</keyword>
<dbReference type="PROSITE" id="PS51257">
    <property type="entry name" value="PROKAR_LIPOPROTEIN"/>
    <property type="match status" value="1"/>
</dbReference>
<dbReference type="OrthoDB" id="1466062at2"/>
<dbReference type="EMBL" id="WMJY01000004">
    <property type="protein sequence ID" value="MTH28898.1"/>
    <property type="molecule type" value="Genomic_DNA"/>
</dbReference>
<proteinExistence type="predicted"/>